<evidence type="ECO:0000313" key="2">
    <source>
        <dbReference type="Proteomes" id="UP000186524"/>
    </source>
</evidence>
<dbReference type="AlphaFoldDB" id="A0A1Q5P2H6"/>
<dbReference type="STRING" id="1714354.BLL40_11105"/>
<protein>
    <submittedName>
        <fullName evidence="1">Transposase</fullName>
    </submittedName>
</protein>
<dbReference type="EMBL" id="MRWQ01000008">
    <property type="protein sequence ID" value="OKL36455.1"/>
    <property type="molecule type" value="Genomic_DNA"/>
</dbReference>
<sequence length="28" mass="3184">MLEIKGDVGKIAPNVLERNLKAEKPYEK</sequence>
<keyword evidence="2" id="KW-1185">Reference proteome</keyword>
<comment type="caution">
    <text evidence="1">The sequence shown here is derived from an EMBL/GenBank/DDBJ whole genome shotgun (WGS) entry which is preliminary data.</text>
</comment>
<organism evidence="1 2">
    <name type="scientific">Domibacillus mangrovi</name>
    <dbReference type="NCBI Taxonomy" id="1714354"/>
    <lineage>
        <taxon>Bacteria</taxon>
        <taxon>Bacillati</taxon>
        <taxon>Bacillota</taxon>
        <taxon>Bacilli</taxon>
        <taxon>Bacillales</taxon>
        <taxon>Bacillaceae</taxon>
        <taxon>Domibacillus</taxon>
    </lineage>
</organism>
<name>A0A1Q5P2H6_9BACI</name>
<accession>A0A1Q5P2H6</accession>
<evidence type="ECO:0000313" key="1">
    <source>
        <dbReference type="EMBL" id="OKL36455.1"/>
    </source>
</evidence>
<dbReference type="Proteomes" id="UP000186524">
    <property type="component" value="Unassembled WGS sequence"/>
</dbReference>
<reference evidence="1 2" key="1">
    <citation type="submission" date="2016-12" db="EMBL/GenBank/DDBJ databases">
        <title>Domibacillus sp. SAOS 44 whole genome sequencing.</title>
        <authorList>
            <person name="Verma A."/>
            <person name="Krishnamurthi S."/>
        </authorList>
    </citation>
    <scope>NUCLEOTIDE SEQUENCE [LARGE SCALE GENOMIC DNA]</scope>
    <source>
        <strain evidence="1 2">SAOS 44</strain>
    </source>
</reference>
<proteinExistence type="predicted"/>
<gene>
    <name evidence="1" type="ORF">BLL40_11105</name>
</gene>